<gene>
    <name evidence="1" type="ORF">C5167_022760</name>
</gene>
<dbReference type="Gramene" id="RZC61000">
    <property type="protein sequence ID" value="RZC61000"/>
    <property type="gene ID" value="C5167_022760"/>
</dbReference>
<keyword evidence="2" id="KW-1185">Reference proteome</keyword>
<organism evidence="1 2">
    <name type="scientific">Papaver somniferum</name>
    <name type="common">Opium poppy</name>
    <dbReference type="NCBI Taxonomy" id="3469"/>
    <lineage>
        <taxon>Eukaryota</taxon>
        <taxon>Viridiplantae</taxon>
        <taxon>Streptophyta</taxon>
        <taxon>Embryophyta</taxon>
        <taxon>Tracheophyta</taxon>
        <taxon>Spermatophyta</taxon>
        <taxon>Magnoliopsida</taxon>
        <taxon>Ranunculales</taxon>
        <taxon>Papaveraceae</taxon>
        <taxon>Papaveroideae</taxon>
        <taxon>Papaver</taxon>
    </lineage>
</organism>
<dbReference type="AlphaFoldDB" id="A0A4Y7JLU6"/>
<dbReference type="Proteomes" id="UP000316621">
    <property type="component" value="Chromosome 5"/>
</dbReference>
<reference evidence="1 2" key="1">
    <citation type="journal article" date="2018" name="Science">
        <title>The opium poppy genome and morphinan production.</title>
        <authorList>
            <person name="Guo L."/>
            <person name="Winzer T."/>
            <person name="Yang X."/>
            <person name="Li Y."/>
            <person name="Ning Z."/>
            <person name="He Z."/>
            <person name="Teodor R."/>
            <person name="Lu Y."/>
            <person name="Bowser T.A."/>
            <person name="Graham I.A."/>
            <person name="Ye K."/>
        </authorList>
    </citation>
    <scope>NUCLEOTIDE SEQUENCE [LARGE SCALE GENOMIC DNA]</scope>
    <source>
        <strain evidence="2">cv. HN1</strain>
        <tissue evidence="1">Leaves</tissue>
    </source>
</reference>
<sequence length="127" mass="14234">MSNPSINWILSIKCLIQFETASVLPLSKEQMNCKPQKVASLPDEKNPFYFFLYMRTFDHPKKGMDRENLMIMVIYGSVARSTGELLGMLPGPAIYVNCAAGIRGICTCWNLQVMTVVPQLDAQTVLT</sequence>
<protein>
    <submittedName>
        <fullName evidence="1">Uncharacterized protein</fullName>
    </submittedName>
</protein>
<name>A0A4Y7JLU6_PAPSO</name>
<proteinExistence type="predicted"/>
<evidence type="ECO:0000313" key="1">
    <source>
        <dbReference type="EMBL" id="RZC61000.1"/>
    </source>
</evidence>
<dbReference type="EMBL" id="CM010719">
    <property type="protein sequence ID" value="RZC61000.1"/>
    <property type="molecule type" value="Genomic_DNA"/>
</dbReference>
<evidence type="ECO:0000313" key="2">
    <source>
        <dbReference type="Proteomes" id="UP000316621"/>
    </source>
</evidence>
<accession>A0A4Y7JLU6</accession>